<evidence type="ECO:0000313" key="2">
    <source>
        <dbReference type="Proteomes" id="UP000252519"/>
    </source>
</evidence>
<reference evidence="1 2" key="1">
    <citation type="submission" date="2014-10" db="EMBL/GenBank/DDBJ databases">
        <title>Draft genome of the hookworm Ancylostoma caninum.</title>
        <authorList>
            <person name="Mitreva M."/>
        </authorList>
    </citation>
    <scope>NUCLEOTIDE SEQUENCE [LARGE SCALE GENOMIC DNA]</scope>
    <source>
        <strain evidence="1 2">Baltimore</strain>
    </source>
</reference>
<name>A0A368GWN7_ANCCA</name>
<proteinExistence type="predicted"/>
<dbReference type="Proteomes" id="UP000252519">
    <property type="component" value="Unassembled WGS sequence"/>
</dbReference>
<organism evidence="1 2">
    <name type="scientific">Ancylostoma caninum</name>
    <name type="common">Dog hookworm</name>
    <dbReference type="NCBI Taxonomy" id="29170"/>
    <lineage>
        <taxon>Eukaryota</taxon>
        <taxon>Metazoa</taxon>
        <taxon>Ecdysozoa</taxon>
        <taxon>Nematoda</taxon>
        <taxon>Chromadorea</taxon>
        <taxon>Rhabditida</taxon>
        <taxon>Rhabditina</taxon>
        <taxon>Rhabditomorpha</taxon>
        <taxon>Strongyloidea</taxon>
        <taxon>Ancylostomatidae</taxon>
        <taxon>Ancylostomatinae</taxon>
        <taxon>Ancylostoma</taxon>
    </lineage>
</organism>
<sequence length="56" mass="6486">MWQIPFTSLVSIVNKEKAISHRSLQSSVASTKISMEGRSESRNYFFFLLHVRDLIV</sequence>
<keyword evidence="2" id="KW-1185">Reference proteome</keyword>
<gene>
    <name evidence="1" type="ORF">ANCCAN_05917</name>
</gene>
<dbReference type="EMBL" id="JOJR01000053">
    <property type="protein sequence ID" value="RCN47978.1"/>
    <property type="molecule type" value="Genomic_DNA"/>
</dbReference>
<evidence type="ECO:0000313" key="1">
    <source>
        <dbReference type="EMBL" id="RCN47978.1"/>
    </source>
</evidence>
<dbReference type="AlphaFoldDB" id="A0A368GWN7"/>
<comment type="caution">
    <text evidence="1">The sequence shown here is derived from an EMBL/GenBank/DDBJ whole genome shotgun (WGS) entry which is preliminary data.</text>
</comment>
<protein>
    <submittedName>
        <fullName evidence="1">Uncharacterized protein</fullName>
    </submittedName>
</protein>
<accession>A0A368GWN7</accession>